<dbReference type="SUPFAM" id="SSF50978">
    <property type="entry name" value="WD40 repeat-like"/>
    <property type="match status" value="1"/>
</dbReference>
<dbReference type="Ensembl" id="ENSCCRT00015113347.1">
    <property type="protein sequence ID" value="ENSCCRP00015109864.1"/>
    <property type="gene ID" value="ENSCCRG00015042096.1"/>
</dbReference>
<comment type="subcellular location">
    <subcellularLocation>
        <location evidence="1">Nucleus</location>
    </subcellularLocation>
</comment>
<dbReference type="InterPro" id="IPR015943">
    <property type="entry name" value="WD40/YVTN_repeat-like_dom_sf"/>
</dbReference>
<accession>A0A8C2AU32</accession>
<evidence type="ECO:0000313" key="11">
    <source>
        <dbReference type="Ensembl" id="ENSCCRP00015109864.1"/>
    </source>
</evidence>
<evidence type="ECO:0000259" key="10">
    <source>
        <dbReference type="Pfam" id="PF03920"/>
    </source>
</evidence>
<feature type="compositionally biased region" description="Low complexity" evidence="9">
    <location>
        <begin position="209"/>
        <end position="222"/>
    </location>
</feature>
<comment type="similarity">
    <text evidence="2">Belongs to the WD repeat Groucho/TLE family.</text>
</comment>
<dbReference type="PANTHER" id="PTHR10814:SF24">
    <property type="entry name" value="TRANSDUCIN-LIKE ENHANCER PROTEIN 3"/>
    <property type="match status" value="1"/>
</dbReference>
<dbReference type="PROSITE" id="PS50082">
    <property type="entry name" value="WD_REPEATS_2"/>
    <property type="match status" value="2"/>
</dbReference>
<dbReference type="SMART" id="SM00320">
    <property type="entry name" value="WD40"/>
    <property type="match status" value="7"/>
</dbReference>
<sequence>VRLIDVMAVFQAPHQPGQPGFKFTVAESCDRIKDEFQFLQAQYHSLKVEYDKLANEKTEMQPAISYLQPPGIPPVTSSGSGLLALGALGSQPHLPVKDEKNHHDLDLMANFNTSPLSPSQNNSISPSDSLRTTSEKHRTSSDYSLDSKKRKVEDKDSMSRYDSDGDKSDDLVVDVSNEDPATPRGSPAHSPPENGIDKPRPAKKDTPNSPASVASSGSTPSSKNKEHGHNDKSSTPGLKSNTPTPRNDAPTPGTSTTPGLRPILGKPPMEALAAPALRTPLSYPTPFAMMSHHEMNGSLTSPGVYAGLHISPQMSAAAAAAAAYGRSPMAGFEHPHMRAPGLPASLTSISGGKPAYSFHVSADGQMQPVPFPPDALIGPGIPRHARQINTLSHGEVVCAVTISNPTRHVYTGGKGCVKIWDISQPGSKSPVSQLDCLNRDNYIRSCKLLPDGRTLIVGGEASTLTIWDLASQTPRIKAELTSSAPACYALAISPDAKVCFSCCSDGNIAVWDLHNQTLVRQFQGHTDGASCIDISHDGTKLWTGGLDNTVRSWDLREGRQLQQHDFTSQIFSLGYCPTGEWLAVGMESSNVEVLHHTKPDKYQLHLHESCVLSLKFAYCGKWFVSTGKDNLLNAWRTPYGASIFQSKESSSVLSCDISADDKYIVTGSGDKKATVYEVIY</sequence>
<keyword evidence="3 7" id="KW-0853">WD repeat</keyword>
<evidence type="ECO:0000256" key="3">
    <source>
        <dbReference type="ARBA" id="ARBA00022574"/>
    </source>
</evidence>
<feature type="repeat" description="WD" evidence="7">
    <location>
        <begin position="480"/>
        <end position="521"/>
    </location>
</feature>
<evidence type="ECO:0000256" key="2">
    <source>
        <dbReference type="ARBA" id="ARBA00005969"/>
    </source>
</evidence>
<feature type="domain" description="Groucho/TLE N-terminal Q-rich" evidence="10">
    <location>
        <begin position="21"/>
        <end position="61"/>
    </location>
</feature>
<keyword evidence="5" id="KW-0539">Nucleus</keyword>
<feature type="compositionally biased region" description="Basic and acidic residues" evidence="9">
    <location>
        <begin position="223"/>
        <end position="232"/>
    </location>
</feature>
<dbReference type="InterPro" id="IPR001680">
    <property type="entry name" value="WD40_rpt"/>
</dbReference>
<dbReference type="GO" id="GO:0003714">
    <property type="term" value="F:transcription corepressor activity"/>
    <property type="evidence" value="ECO:0007669"/>
    <property type="project" value="TreeGrafter"/>
</dbReference>
<feature type="compositionally biased region" description="Polar residues" evidence="9">
    <location>
        <begin position="233"/>
        <end position="245"/>
    </location>
</feature>
<dbReference type="PANTHER" id="PTHR10814">
    <property type="entry name" value="TRANSDUCIN-LIKE ENHANCER PROTEIN"/>
    <property type="match status" value="1"/>
</dbReference>
<dbReference type="GO" id="GO:0005634">
    <property type="term" value="C:nucleus"/>
    <property type="evidence" value="ECO:0007669"/>
    <property type="project" value="UniProtKB-SubCell"/>
</dbReference>
<feature type="compositionally biased region" description="Basic and acidic residues" evidence="9">
    <location>
        <begin position="195"/>
        <end position="206"/>
    </location>
</feature>
<evidence type="ECO:0000256" key="9">
    <source>
        <dbReference type="SAM" id="MobiDB-lite"/>
    </source>
</evidence>
<evidence type="ECO:0000256" key="7">
    <source>
        <dbReference type="PROSITE-ProRule" id="PRU00221"/>
    </source>
</evidence>
<feature type="coiled-coil region" evidence="8">
    <location>
        <begin position="29"/>
        <end position="56"/>
    </location>
</feature>
<protein>
    <submittedName>
        <fullName evidence="11">TLE family member 3, transcriptional corepressor a</fullName>
    </submittedName>
</protein>
<dbReference type="PROSITE" id="PS00678">
    <property type="entry name" value="WD_REPEATS_1"/>
    <property type="match status" value="2"/>
</dbReference>
<dbReference type="InterPro" id="IPR019775">
    <property type="entry name" value="WD40_repeat_CS"/>
</dbReference>
<comment type="function">
    <text evidence="6">Transcriptional corepressor that binds to a number of transcription factors. Inhibits the transcriptional activation mediated by CTNNB1 and TCF family members in Wnt signaling. The effects of full-length TLE family members may be modulated by association with dominant-negative AES.</text>
</comment>
<evidence type="ECO:0000313" key="12">
    <source>
        <dbReference type="Proteomes" id="UP000694700"/>
    </source>
</evidence>
<dbReference type="Proteomes" id="UP000694700">
    <property type="component" value="Unplaced"/>
</dbReference>
<evidence type="ECO:0000256" key="8">
    <source>
        <dbReference type="SAM" id="Coils"/>
    </source>
</evidence>
<feature type="region of interest" description="Disordered" evidence="9">
    <location>
        <begin position="109"/>
        <end position="266"/>
    </location>
</feature>
<dbReference type="Pfam" id="PF03920">
    <property type="entry name" value="TLE_N"/>
    <property type="match status" value="1"/>
</dbReference>
<evidence type="ECO:0000256" key="6">
    <source>
        <dbReference type="ARBA" id="ARBA00045617"/>
    </source>
</evidence>
<organism evidence="11 12">
    <name type="scientific">Cyprinus carpio</name>
    <name type="common">Common carp</name>
    <dbReference type="NCBI Taxonomy" id="7962"/>
    <lineage>
        <taxon>Eukaryota</taxon>
        <taxon>Metazoa</taxon>
        <taxon>Chordata</taxon>
        <taxon>Craniata</taxon>
        <taxon>Vertebrata</taxon>
        <taxon>Euteleostomi</taxon>
        <taxon>Actinopterygii</taxon>
        <taxon>Neopterygii</taxon>
        <taxon>Teleostei</taxon>
        <taxon>Ostariophysi</taxon>
        <taxon>Cypriniformes</taxon>
        <taxon>Cyprinidae</taxon>
        <taxon>Cyprininae</taxon>
        <taxon>Cyprinus</taxon>
    </lineage>
</organism>
<feature type="repeat" description="WD" evidence="7">
    <location>
        <begin position="522"/>
        <end position="563"/>
    </location>
</feature>
<dbReference type="GO" id="GO:0005667">
    <property type="term" value="C:transcription regulator complex"/>
    <property type="evidence" value="ECO:0007669"/>
    <property type="project" value="TreeGrafter"/>
</dbReference>
<keyword evidence="8" id="KW-0175">Coiled coil</keyword>
<dbReference type="InterPro" id="IPR036322">
    <property type="entry name" value="WD40_repeat_dom_sf"/>
</dbReference>
<name>A0A8C2AU32_CYPCA</name>
<dbReference type="Gene3D" id="2.130.10.10">
    <property type="entry name" value="YVTN repeat-like/Quinoprotein amine dehydrogenase"/>
    <property type="match status" value="1"/>
</dbReference>
<feature type="compositionally biased region" description="Polar residues" evidence="9">
    <location>
        <begin position="110"/>
        <end position="132"/>
    </location>
</feature>
<dbReference type="InterPro" id="IPR009146">
    <property type="entry name" value="Groucho_enhance"/>
</dbReference>
<evidence type="ECO:0000256" key="4">
    <source>
        <dbReference type="ARBA" id="ARBA00022737"/>
    </source>
</evidence>
<dbReference type="PROSITE" id="PS50294">
    <property type="entry name" value="WD_REPEATS_REGION"/>
    <property type="match status" value="1"/>
</dbReference>
<evidence type="ECO:0000256" key="5">
    <source>
        <dbReference type="ARBA" id="ARBA00023242"/>
    </source>
</evidence>
<keyword evidence="4" id="KW-0677">Repeat</keyword>
<dbReference type="PRINTS" id="PR01850">
    <property type="entry name" value="GROUCHOFAMLY"/>
</dbReference>
<dbReference type="AlphaFoldDB" id="A0A8C2AU32"/>
<proteinExistence type="inferred from homology"/>
<evidence type="ECO:0000256" key="1">
    <source>
        <dbReference type="ARBA" id="ARBA00004123"/>
    </source>
</evidence>
<feature type="compositionally biased region" description="Basic and acidic residues" evidence="9">
    <location>
        <begin position="133"/>
        <end position="170"/>
    </location>
</feature>
<dbReference type="CDD" id="cd00200">
    <property type="entry name" value="WD40"/>
    <property type="match status" value="1"/>
</dbReference>
<dbReference type="Pfam" id="PF00400">
    <property type="entry name" value="WD40"/>
    <property type="match status" value="6"/>
</dbReference>
<dbReference type="InterPro" id="IPR005617">
    <property type="entry name" value="Groucho/TLE_N"/>
</dbReference>
<reference evidence="11" key="1">
    <citation type="submission" date="2025-08" db="UniProtKB">
        <authorList>
            <consortium name="Ensembl"/>
        </authorList>
    </citation>
    <scope>IDENTIFICATION</scope>
</reference>
<dbReference type="FunFam" id="2.130.10.10:FF:000001">
    <property type="entry name" value="transducin-like enhancer protein 3 isoform X1"/>
    <property type="match status" value="1"/>
</dbReference>
<dbReference type="GO" id="GO:0090090">
    <property type="term" value="P:negative regulation of canonical Wnt signaling pathway"/>
    <property type="evidence" value="ECO:0007669"/>
    <property type="project" value="TreeGrafter"/>
</dbReference>